<evidence type="ECO:0008006" key="5">
    <source>
        <dbReference type="Google" id="ProtNLM"/>
    </source>
</evidence>
<keyword evidence="2" id="KW-0732">Signal</keyword>
<evidence type="ECO:0000256" key="1">
    <source>
        <dbReference type="SAM" id="MobiDB-lite"/>
    </source>
</evidence>
<dbReference type="AlphaFoldDB" id="A7HYJ3"/>
<reference evidence="3 4" key="1">
    <citation type="journal article" date="2011" name="Stand. Genomic Sci.">
        <title>Complete genome sequence of Parvibaculum lavamentivorans type strain (DS-1(T)).</title>
        <authorList>
            <person name="Schleheck D."/>
            <person name="Weiss M."/>
            <person name="Pitluck S."/>
            <person name="Bruce D."/>
            <person name="Land M.L."/>
            <person name="Han S."/>
            <person name="Saunders E."/>
            <person name="Tapia R."/>
            <person name="Detter C."/>
            <person name="Brettin T."/>
            <person name="Han J."/>
            <person name="Woyke T."/>
            <person name="Goodwin L."/>
            <person name="Pennacchio L."/>
            <person name="Nolan M."/>
            <person name="Cook A.M."/>
            <person name="Kjelleberg S."/>
            <person name="Thomas T."/>
        </authorList>
    </citation>
    <scope>NUCLEOTIDE SEQUENCE [LARGE SCALE GENOMIC DNA]</scope>
    <source>
        <strain evidence="4">DS-1 / DSM 13023 / NCIMB 13966</strain>
    </source>
</reference>
<proteinExistence type="predicted"/>
<dbReference type="HOGENOM" id="CLU_2233924_0_0_5"/>
<dbReference type="RefSeq" id="WP_012112306.1">
    <property type="nucleotide sequence ID" value="NC_009719.1"/>
</dbReference>
<feature type="compositionally biased region" description="Pro residues" evidence="1">
    <location>
        <begin position="96"/>
        <end position="105"/>
    </location>
</feature>
<accession>A7HYJ3</accession>
<feature type="chain" id="PRO_5002707534" description="DUF2946 domain-containing protein" evidence="2">
    <location>
        <begin position="26"/>
        <end position="105"/>
    </location>
</feature>
<dbReference type="KEGG" id="pla:Plav_3372"/>
<feature type="region of interest" description="Disordered" evidence="1">
    <location>
        <begin position="84"/>
        <end position="105"/>
    </location>
</feature>
<sequence>MMSRFLAQLIVVSLLWGCLSAGASADSFYGEANEAIVHATGTERAADSTSGSICDVCHILQHVVLVPRSEFLVTLATSHVPVSGDESAASRLLYPEGPPPEIAIA</sequence>
<evidence type="ECO:0000313" key="4">
    <source>
        <dbReference type="Proteomes" id="UP000006377"/>
    </source>
</evidence>
<evidence type="ECO:0000256" key="2">
    <source>
        <dbReference type="SAM" id="SignalP"/>
    </source>
</evidence>
<dbReference type="STRING" id="402881.Plav_3372"/>
<protein>
    <recommendedName>
        <fullName evidence="5">DUF2946 domain-containing protein</fullName>
    </recommendedName>
</protein>
<feature type="signal peptide" evidence="2">
    <location>
        <begin position="1"/>
        <end position="25"/>
    </location>
</feature>
<gene>
    <name evidence="3" type="ordered locus">Plav_3372</name>
</gene>
<dbReference type="EMBL" id="CP000774">
    <property type="protein sequence ID" value="ABS64976.1"/>
    <property type="molecule type" value="Genomic_DNA"/>
</dbReference>
<dbReference type="Proteomes" id="UP000006377">
    <property type="component" value="Chromosome"/>
</dbReference>
<organism evidence="3 4">
    <name type="scientific">Parvibaculum lavamentivorans (strain DS-1 / DSM 13023 / NCIMB 13966)</name>
    <dbReference type="NCBI Taxonomy" id="402881"/>
    <lineage>
        <taxon>Bacteria</taxon>
        <taxon>Pseudomonadati</taxon>
        <taxon>Pseudomonadota</taxon>
        <taxon>Alphaproteobacteria</taxon>
        <taxon>Hyphomicrobiales</taxon>
        <taxon>Parvibaculaceae</taxon>
        <taxon>Parvibaculum</taxon>
    </lineage>
</organism>
<evidence type="ECO:0000313" key="3">
    <source>
        <dbReference type="EMBL" id="ABS64976.1"/>
    </source>
</evidence>
<name>A7HYJ3_PARL1</name>
<keyword evidence="4" id="KW-1185">Reference proteome</keyword>